<evidence type="ECO:0000256" key="1">
    <source>
        <dbReference type="ARBA" id="ARBA00004123"/>
    </source>
</evidence>
<evidence type="ECO:0000259" key="10">
    <source>
        <dbReference type="PROSITE" id="PS50114"/>
    </source>
</evidence>
<dbReference type="GO" id="GO:0000981">
    <property type="term" value="F:DNA-binding transcription factor activity, RNA polymerase II-specific"/>
    <property type="evidence" value="ECO:0007669"/>
    <property type="project" value="TreeGrafter"/>
</dbReference>
<keyword evidence="3 8" id="KW-0863">Zinc-finger</keyword>
<keyword evidence="7" id="KW-0539">Nucleus</keyword>
<gene>
    <name evidence="11" type="ORF">LSINAPIS_LOCUS14279</name>
</gene>
<dbReference type="GO" id="GO:0000122">
    <property type="term" value="P:negative regulation of transcription by RNA polymerase II"/>
    <property type="evidence" value="ECO:0007669"/>
    <property type="project" value="TreeGrafter"/>
</dbReference>
<keyword evidence="2" id="KW-0479">Metal-binding</keyword>
<evidence type="ECO:0000256" key="9">
    <source>
        <dbReference type="SAM" id="MobiDB-lite"/>
    </source>
</evidence>
<dbReference type="EMBL" id="FZQP02006870">
    <property type="protein sequence ID" value="VVD04546.1"/>
    <property type="molecule type" value="Genomic_DNA"/>
</dbReference>
<comment type="subcellular location">
    <subcellularLocation>
        <location evidence="1">Nucleus</location>
    </subcellularLocation>
</comment>
<dbReference type="AlphaFoldDB" id="A0A5E4R2I5"/>
<feature type="region of interest" description="Disordered" evidence="9">
    <location>
        <begin position="24"/>
        <end position="45"/>
    </location>
</feature>
<keyword evidence="6" id="KW-0804">Transcription</keyword>
<keyword evidence="5" id="KW-0805">Transcription regulation</keyword>
<evidence type="ECO:0000256" key="2">
    <source>
        <dbReference type="ARBA" id="ARBA00022723"/>
    </source>
</evidence>
<keyword evidence="12" id="KW-1185">Reference proteome</keyword>
<dbReference type="GO" id="GO:0008270">
    <property type="term" value="F:zinc ion binding"/>
    <property type="evidence" value="ECO:0007669"/>
    <property type="project" value="UniProtKB-KW"/>
</dbReference>
<dbReference type="CDD" id="cd00202">
    <property type="entry name" value="ZnF_GATA"/>
    <property type="match status" value="1"/>
</dbReference>
<dbReference type="GO" id="GO:0045165">
    <property type="term" value="P:cell fate commitment"/>
    <property type="evidence" value="ECO:0007669"/>
    <property type="project" value="TreeGrafter"/>
</dbReference>
<evidence type="ECO:0000256" key="4">
    <source>
        <dbReference type="ARBA" id="ARBA00022833"/>
    </source>
</evidence>
<evidence type="ECO:0000256" key="7">
    <source>
        <dbReference type="ARBA" id="ARBA00023242"/>
    </source>
</evidence>
<evidence type="ECO:0000313" key="11">
    <source>
        <dbReference type="EMBL" id="VVD04546.1"/>
    </source>
</evidence>
<reference evidence="11 12" key="1">
    <citation type="submission" date="2017-07" db="EMBL/GenBank/DDBJ databases">
        <authorList>
            <person name="Talla V."/>
            <person name="Backstrom N."/>
        </authorList>
    </citation>
    <scope>NUCLEOTIDE SEQUENCE [LARGE SCALE GENOMIC DNA]</scope>
</reference>
<keyword evidence="4" id="KW-0862">Zinc</keyword>
<dbReference type="PROSITE" id="PS50114">
    <property type="entry name" value="GATA_ZN_FINGER_2"/>
    <property type="match status" value="1"/>
</dbReference>
<feature type="domain" description="GATA-type" evidence="10">
    <location>
        <begin position="1"/>
        <end position="29"/>
    </location>
</feature>
<dbReference type="GO" id="GO:0005634">
    <property type="term" value="C:nucleus"/>
    <property type="evidence" value="ECO:0007669"/>
    <property type="project" value="UniProtKB-SubCell"/>
</dbReference>
<dbReference type="InterPro" id="IPR000679">
    <property type="entry name" value="Znf_GATA"/>
</dbReference>
<dbReference type="SUPFAM" id="SSF57716">
    <property type="entry name" value="Glucocorticoid receptor-like (DNA-binding domain)"/>
    <property type="match status" value="1"/>
</dbReference>
<evidence type="ECO:0000256" key="3">
    <source>
        <dbReference type="ARBA" id="ARBA00022771"/>
    </source>
</evidence>
<dbReference type="GO" id="GO:0000978">
    <property type="term" value="F:RNA polymerase II cis-regulatory region sequence-specific DNA binding"/>
    <property type="evidence" value="ECO:0007669"/>
    <property type="project" value="TreeGrafter"/>
</dbReference>
<evidence type="ECO:0000313" key="12">
    <source>
        <dbReference type="Proteomes" id="UP000324832"/>
    </source>
</evidence>
<name>A0A5E4R2I5_9NEOP</name>
<evidence type="ECO:0000256" key="6">
    <source>
        <dbReference type="ARBA" id="ARBA00023163"/>
    </source>
</evidence>
<dbReference type="InterPro" id="IPR039355">
    <property type="entry name" value="Transcription_factor_GATA"/>
</dbReference>
<accession>A0A5E4R2I5</accession>
<organism evidence="11 12">
    <name type="scientific">Leptidea sinapis</name>
    <dbReference type="NCBI Taxonomy" id="189913"/>
    <lineage>
        <taxon>Eukaryota</taxon>
        <taxon>Metazoa</taxon>
        <taxon>Ecdysozoa</taxon>
        <taxon>Arthropoda</taxon>
        <taxon>Hexapoda</taxon>
        <taxon>Insecta</taxon>
        <taxon>Pterygota</taxon>
        <taxon>Neoptera</taxon>
        <taxon>Endopterygota</taxon>
        <taxon>Lepidoptera</taxon>
        <taxon>Glossata</taxon>
        <taxon>Ditrysia</taxon>
        <taxon>Papilionoidea</taxon>
        <taxon>Pieridae</taxon>
        <taxon>Dismorphiinae</taxon>
        <taxon>Leptidea</taxon>
    </lineage>
</organism>
<dbReference type="PANTHER" id="PTHR10071:SF281">
    <property type="entry name" value="BOX A-BINDING FACTOR-RELATED"/>
    <property type="match status" value="1"/>
</dbReference>
<sequence>MVCNACGLYYKLHGVPRPTAMRRDTIHTRRRRPRHELKTSRSLDTERSASVESKWVRTTFTLRGPLDEGQKTDKTWGTKCEAVKNIRNGSIFTIRALSQIGRSMPEYDEAPLNLVASHGAAGETH</sequence>
<dbReference type="Gene3D" id="3.30.50.10">
    <property type="entry name" value="Erythroid Transcription Factor GATA-1, subunit A"/>
    <property type="match status" value="1"/>
</dbReference>
<dbReference type="PANTHER" id="PTHR10071">
    <property type="entry name" value="TRANSCRIPTION FACTOR GATA FAMILY MEMBER"/>
    <property type="match status" value="1"/>
</dbReference>
<dbReference type="Proteomes" id="UP000324832">
    <property type="component" value="Unassembled WGS sequence"/>
</dbReference>
<dbReference type="GO" id="GO:0045944">
    <property type="term" value="P:positive regulation of transcription by RNA polymerase II"/>
    <property type="evidence" value="ECO:0007669"/>
    <property type="project" value="TreeGrafter"/>
</dbReference>
<feature type="compositionally biased region" description="Basic and acidic residues" evidence="9">
    <location>
        <begin position="36"/>
        <end position="45"/>
    </location>
</feature>
<evidence type="ECO:0000256" key="5">
    <source>
        <dbReference type="ARBA" id="ARBA00023015"/>
    </source>
</evidence>
<protein>
    <recommendedName>
        <fullName evidence="10">GATA-type domain-containing protein</fullName>
    </recommendedName>
</protein>
<dbReference type="InterPro" id="IPR013088">
    <property type="entry name" value="Znf_NHR/GATA"/>
</dbReference>
<proteinExistence type="predicted"/>
<evidence type="ECO:0000256" key="8">
    <source>
        <dbReference type="PROSITE-ProRule" id="PRU00094"/>
    </source>
</evidence>